<protein>
    <submittedName>
        <fullName evidence="1">Uncharacterized protein</fullName>
    </submittedName>
</protein>
<organism evidence="1 2">
    <name type="scientific">Riemerella anatipestifer</name>
    <name type="common">Moraxella anatipestifer</name>
    <dbReference type="NCBI Taxonomy" id="34085"/>
    <lineage>
        <taxon>Bacteria</taxon>
        <taxon>Pseudomonadati</taxon>
        <taxon>Bacteroidota</taxon>
        <taxon>Flavobacteriia</taxon>
        <taxon>Flavobacteriales</taxon>
        <taxon>Weeksellaceae</taxon>
        <taxon>Riemerella</taxon>
    </lineage>
</organism>
<evidence type="ECO:0000313" key="1">
    <source>
        <dbReference type="EMBL" id="AQY22559.1"/>
    </source>
</evidence>
<gene>
    <name evidence="1" type="ORF">AB406_1615</name>
</gene>
<sequence>MKEVKSIKYNYHWFVLFIILPSVFLHSYDITLVPFGEHAWAQSDHYALALGFLDNNFDFFHPQTFALNHQFPSKSPIVNPQGITSVDFPLLHFIVALLMKGLGTDAPFVYRITTLIWSWAGLLSLYRAITFIKDYKIALVITSLIALQPIFVYYQDGFHVSIAAFSTFLIGLSFLIYYHKSHSIKLFYLGITFITLATLMRFTHIICLLALALLFFVLIIKYKKWYSQLGSIIVGGILVIAYFGYNIYLQQTYGSVFLNKPVLSDGLADELKNLLILVRNYTLKFLPIFHFSLISVGLFLLKKSKVNISKSKNILFFSIVYGLGLLVFTLVMAWSLKTHNYYALDTWMPWLVLNLVLLFTSIPSKIYQGKRYRNLYLVFIFLSFIYSGYSQYKNYYKSGETDSIIQDFTKAKTFIEDVIDKREPYIILCGYGYNTPLIATKTKAFRIHHYDLDYPIEKEIEFHSPKILVVHDFNFKESNPRMIEQFKKNHILFARTQNISIWKIKK</sequence>
<dbReference type="EMBL" id="CP011859">
    <property type="protein sequence ID" value="AQY22559.1"/>
    <property type="molecule type" value="Genomic_DNA"/>
</dbReference>
<dbReference type="RefSeq" id="WP_004919457.1">
    <property type="nucleotide sequence ID" value="NZ_CP011859.1"/>
</dbReference>
<dbReference type="Proteomes" id="UP000189883">
    <property type="component" value="Chromosome"/>
</dbReference>
<name>A0A161PJB7_RIEAN</name>
<evidence type="ECO:0000313" key="2">
    <source>
        <dbReference type="Proteomes" id="UP000189883"/>
    </source>
</evidence>
<dbReference type="OrthoDB" id="1121601at2"/>
<dbReference type="AlphaFoldDB" id="A0A161PJB7"/>
<reference evidence="1 2" key="1">
    <citation type="submission" date="2015-06" db="EMBL/GenBank/DDBJ databases">
        <title>R. anatipestifer strain HXb2 is the most virulent strain so far, and the genome sequence would help us uncover the pathogenesis.</title>
        <authorList>
            <person name="Hu Q."/>
            <person name="Qi J."/>
            <person name="Bo H."/>
            <person name="Liu G."/>
            <person name="Tao M."/>
            <person name="Ding Y."/>
            <person name="Xue Y."/>
        </authorList>
    </citation>
    <scope>NUCLEOTIDE SEQUENCE [LARGE SCALE GENOMIC DNA]</scope>
    <source>
        <strain evidence="1 2">HXb2</strain>
    </source>
</reference>
<dbReference type="eggNOG" id="COG1807">
    <property type="taxonomic scope" value="Bacteria"/>
</dbReference>
<dbReference type="OMA" id="FTHYLNI"/>
<accession>A0A161PJB7</accession>
<proteinExistence type="predicted"/>